<organism evidence="6 7">
    <name type="scientific">Mesorhizobium ciceri</name>
    <dbReference type="NCBI Taxonomy" id="39645"/>
    <lineage>
        <taxon>Bacteria</taxon>
        <taxon>Pseudomonadati</taxon>
        <taxon>Pseudomonadota</taxon>
        <taxon>Alphaproteobacteria</taxon>
        <taxon>Hyphomicrobiales</taxon>
        <taxon>Phyllobacteriaceae</taxon>
        <taxon>Mesorhizobium</taxon>
    </lineage>
</organism>
<keyword evidence="7" id="KW-1185">Reference proteome</keyword>
<evidence type="ECO:0000259" key="5">
    <source>
        <dbReference type="Pfam" id="PF00551"/>
    </source>
</evidence>
<reference evidence="6 7" key="1">
    <citation type="journal article" date="2022" name="Microbiol. Resour. Announc.">
        <title>Complete Genome Sequence of Mesorhizobium ciceri Strain R30, a Rhizobium Used as a Commercial Inoculant for Chickpea in Argentina.</title>
        <authorList>
            <person name="Foresto E."/>
            <person name="Revale S."/>
            <person name="Primo E."/>
            <person name="Nievas F."/>
            <person name="Carezzano E."/>
            <person name="Puente M."/>
            <person name="Alzari P."/>
            <person name="Mart M."/>
            <person name="Ben-Assaya M."/>
            <person name="Mornico D."/>
            <person name="Santoro M."/>
            <person name="Mart F."/>
            <person name="Giordano W."/>
            <person name="Bogino P."/>
        </authorList>
    </citation>
    <scope>NUCLEOTIDE SEQUENCE [LARGE SCALE GENOMIC DNA]</scope>
    <source>
        <strain evidence="6 7">R30</strain>
    </source>
</reference>
<keyword evidence="4" id="KW-0658">Purine biosynthesis</keyword>
<dbReference type="PANTHER" id="PTHR43369:SF2">
    <property type="entry name" value="PHOSPHORIBOSYLGLYCINAMIDE FORMYLTRANSFERASE"/>
    <property type="match status" value="1"/>
</dbReference>
<protein>
    <recommendedName>
        <fullName evidence="2">phosphoribosylglycinamide formyltransferase 1</fullName>
        <ecNumber evidence="2">2.1.2.2</ecNumber>
    </recommendedName>
</protein>
<feature type="domain" description="Formyl transferase N-terminal" evidence="5">
    <location>
        <begin position="11"/>
        <end position="220"/>
    </location>
</feature>
<dbReference type="GO" id="GO:0006189">
    <property type="term" value="P:'de novo' IMP biosynthetic process"/>
    <property type="evidence" value="ECO:0007669"/>
    <property type="project" value="TreeGrafter"/>
</dbReference>
<dbReference type="AlphaFoldDB" id="A0AB38T4H0"/>
<evidence type="ECO:0000313" key="7">
    <source>
        <dbReference type="Proteomes" id="UP001060070"/>
    </source>
</evidence>
<gene>
    <name evidence="6" type="ORF">LRP29_18185</name>
</gene>
<dbReference type="RefSeq" id="WP_024501312.1">
    <property type="nucleotide sequence ID" value="NZ_CP088147.1"/>
</dbReference>
<dbReference type="InterPro" id="IPR002376">
    <property type="entry name" value="Formyl_transf_N"/>
</dbReference>
<evidence type="ECO:0000313" key="6">
    <source>
        <dbReference type="EMBL" id="UTU49431.1"/>
    </source>
</evidence>
<dbReference type="CDD" id="cd08653">
    <property type="entry name" value="FMT_core_like_3"/>
    <property type="match status" value="1"/>
</dbReference>
<dbReference type="Pfam" id="PF00551">
    <property type="entry name" value="Formyl_trans_N"/>
    <property type="match status" value="1"/>
</dbReference>
<evidence type="ECO:0000256" key="3">
    <source>
        <dbReference type="ARBA" id="ARBA00022679"/>
    </source>
</evidence>
<dbReference type="InterPro" id="IPR036477">
    <property type="entry name" value="Formyl_transf_N_sf"/>
</dbReference>
<sequence length="260" mass="28105">MAASESNTRPIVVVTGGGQHVWAMINAIADRVGPVSVVLETPESKKQLLRGRARRQGWISAIGQLGTMVLSRLGKRFLAGHSARLIAEEKLEVEPRPGQEIIQVASANGLECLQAIQKIRPGVVLLNGCRLISAEMLSKMPCPVLNYHAGITPKYRGMNGGYWALVSGDAENFGTTVHLVDAGVDTGGVLKQARGRSKKGDTISSHALRQTAFSRDICVEAVSDALAGKLTTIDPGLPSKLWYHPTIWFYVWTGLRTGIW</sequence>
<dbReference type="GO" id="GO:0005829">
    <property type="term" value="C:cytosol"/>
    <property type="evidence" value="ECO:0007669"/>
    <property type="project" value="TreeGrafter"/>
</dbReference>
<name>A0AB38T4H0_9HYPH</name>
<dbReference type="PANTHER" id="PTHR43369">
    <property type="entry name" value="PHOSPHORIBOSYLGLYCINAMIDE FORMYLTRANSFERASE"/>
    <property type="match status" value="1"/>
</dbReference>
<dbReference type="SUPFAM" id="SSF53328">
    <property type="entry name" value="Formyltransferase"/>
    <property type="match status" value="1"/>
</dbReference>
<evidence type="ECO:0000256" key="2">
    <source>
        <dbReference type="ARBA" id="ARBA00012254"/>
    </source>
</evidence>
<dbReference type="GO" id="GO:0004644">
    <property type="term" value="F:phosphoribosylglycinamide formyltransferase activity"/>
    <property type="evidence" value="ECO:0007669"/>
    <property type="project" value="UniProtKB-EC"/>
</dbReference>
<accession>A0AB38T4H0</accession>
<dbReference type="EMBL" id="CP088147">
    <property type="protein sequence ID" value="UTU49431.1"/>
    <property type="molecule type" value="Genomic_DNA"/>
</dbReference>
<comment type="pathway">
    <text evidence="1">Purine metabolism; IMP biosynthesis via de novo pathway; N(2)-formyl-N(1)-(5-phospho-D-ribosyl)glycinamide from N(1)-(5-phospho-D-ribosyl)glycinamide (10-formyl THF route): step 1/1.</text>
</comment>
<dbReference type="Proteomes" id="UP001060070">
    <property type="component" value="Chromosome"/>
</dbReference>
<evidence type="ECO:0000256" key="4">
    <source>
        <dbReference type="ARBA" id="ARBA00022755"/>
    </source>
</evidence>
<proteinExistence type="predicted"/>
<evidence type="ECO:0000256" key="1">
    <source>
        <dbReference type="ARBA" id="ARBA00005054"/>
    </source>
</evidence>
<dbReference type="EC" id="2.1.2.2" evidence="2"/>
<dbReference type="Gene3D" id="3.40.50.170">
    <property type="entry name" value="Formyl transferase, N-terminal domain"/>
    <property type="match status" value="1"/>
</dbReference>
<keyword evidence="3 6" id="KW-0808">Transferase</keyword>